<evidence type="ECO:0000256" key="1">
    <source>
        <dbReference type="SAM" id="MobiDB-lite"/>
    </source>
</evidence>
<dbReference type="EMBL" id="KN817562">
    <property type="protein sequence ID" value="KJA20939.1"/>
    <property type="molecule type" value="Genomic_DNA"/>
</dbReference>
<name>A0A0D2NQ97_HYPSF</name>
<dbReference type="AlphaFoldDB" id="A0A0D2NQ97"/>
<gene>
    <name evidence="2" type="ORF">HYPSUDRAFT_68105</name>
</gene>
<sequence length="65" mass="7292">MRLSPRPRPTFAPRRTRLHPCASSSTPIAHRVLSQRRRRPSRPQLPPLSLHIAPLLDIAPLGSTV</sequence>
<accession>A0A0D2NQ97</accession>
<dbReference type="Proteomes" id="UP000054270">
    <property type="component" value="Unassembled WGS sequence"/>
</dbReference>
<proteinExistence type="predicted"/>
<evidence type="ECO:0000313" key="2">
    <source>
        <dbReference type="EMBL" id="KJA20939.1"/>
    </source>
</evidence>
<feature type="compositionally biased region" description="Pro residues" evidence="1">
    <location>
        <begin position="1"/>
        <end position="10"/>
    </location>
</feature>
<organism evidence="2 3">
    <name type="scientific">Hypholoma sublateritium (strain FD-334 SS-4)</name>
    <dbReference type="NCBI Taxonomy" id="945553"/>
    <lineage>
        <taxon>Eukaryota</taxon>
        <taxon>Fungi</taxon>
        <taxon>Dikarya</taxon>
        <taxon>Basidiomycota</taxon>
        <taxon>Agaricomycotina</taxon>
        <taxon>Agaricomycetes</taxon>
        <taxon>Agaricomycetidae</taxon>
        <taxon>Agaricales</taxon>
        <taxon>Agaricineae</taxon>
        <taxon>Strophariaceae</taxon>
        <taxon>Hypholoma</taxon>
    </lineage>
</organism>
<reference evidence="3" key="1">
    <citation type="submission" date="2014-04" db="EMBL/GenBank/DDBJ databases">
        <title>Evolutionary Origins and Diversification of the Mycorrhizal Mutualists.</title>
        <authorList>
            <consortium name="DOE Joint Genome Institute"/>
            <consortium name="Mycorrhizal Genomics Consortium"/>
            <person name="Kohler A."/>
            <person name="Kuo A."/>
            <person name="Nagy L.G."/>
            <person name="Floudas D."/>
            <person name="Copeland A."/>
            <person name="Barry K.W."/>
            <person name="Cichocki N."/>
            <person name="Veneault-Fourrey C."/>
            <person name="LaButti K."/>
            <person name="Lindquist E.A."/>
            <person name="Lipzen A."/>
            <person name="Lundell T."/>
            <person name="Morin E."/>
            <person name="Murat C."/>
            <person name="Riley R."/>
            <person name="Ohm R."/>
            <person name="Sun H."/>
            <person name="Tunlid A."/>
            <person name="Henrissat B."/>
            <person name="Grigoriev I.V."/>
            <person name="Hibbett D.S."/>
            <person name="Martin F."/>
        </authorList>
    </citation>
    <scope>NUCLEOTIDE SEQUENCE [LARGE SCALE GENOMIC DNA]</scope>
    <source>
        <strain evidence="3">FD-334 SS-4</strain>
    </source>
</reference>
<evidence type="ECO:0000313" key="3">
    <source>
        <dbReference type="Proteomes" id="UP000054270"/>
    </source>
</evidence>
<keyword evidence="3" id="KW-1185">Reference proteome</keyword>
<protein>
    <submittedName>
        <fullName evidence="2">Uncharacterized protein</fullName>
    </submittedName>
</protein>
<feature type="region of interest" description="Disordered" evidence="1">
    <location>
        <begin position="1"/>
        <end position="48"/>
    </location>
</feature>